<reference evidence="7" key="2">
    <citation type="submission" date="2023-05" db="EMBL/GenBank/DDBJ databases">
        <authorList>
            <person name="Schelkunov M.I."/>
        </authorList>
    </citation>
    <scope>NUCLEOTIDE SEQUENCE</scope>
    <source>
        <strain evidence="7">Hsosn_3</strain>
        <tissue evidence="7">Leaf</tissue>
    </source>
</reference>
<dbReference type="Proteomes" id="UP001237642">
    <property type="component" value="Unassembled WGS sequence"/>
</dbReference>
<comment type="function">
    <text evidence="1">Putative gamma-glutamylcyclotransferase.</text>
</comment>
<dbReference type="GO" id="GO:0016746">
    <property type="term" value="F:acyltransferase activity"/>
    <property type="evidence" value="ECO:0007669"/>
    <property type="project" value="UniProtKB-KW"/>
</dbReference>
<dbReference type="PANTHER" id="PTHR12510:SF4">
    <property type="entry name" value="GAMMA-GLUTAMYLAMINECYCLOTRANSFERASE"/>
    <property type="match status" value="1"/>
</dbReference>
<keyword evidence="3" id="KW-0012">Acyltransferase</keyword>
<evidence type="ECO:0000256" key="5">
    <source>
        <dbReference type="RuleBase" id="RU367036"/>
    </source>
</evidence>
<dbReference type="InterPro" id="IPR013024">
    <property type="entry name" value="GGCT-like"/>
</dbReference>
<dbReference type="AlphaFoldDB" id="A0AAD8MB56"/>
<gene>
    <name evidence="7" type="ORF">POM88_041893</name>
</gene>
<dbReference type="SUPFAM" id="SSF110857">
    <property type="entry name" value="Gamma-glutamyl cyclotransferase-like"/>
    <property type="match status" value="1"/>
</dbReference>
<evidence type="ECO:0000256" key="4">
    <source>
        <dbReference type="PIRSR" id="PIRSR639126-1"/>
    </source>
</evidence>
<dbReference type="Pfam" id="PF06094">
    <property type="entry name" value="GGACT"/>
    <property type="match status" value="1"/>
</dbReference>
<comment type="similarity">
    <text evidence="2 5">Belongs to the gamma-glutamylcyclotransferase family.</text>
</comment>
<dbReference type="InterPro" id="IPR036568">
    <property type="entry name" value="GGCT-like_sf"/>
</dbReference>
<dbReference type="PANTHER" id="PTHR12510">
    <property type="entry name" value="TROPONIN C-AKIN-1 PROTEIN"/>
    <property type="match status" value="1"/>
</dbReference>
<organism evidence="7 8">
    <name type="scientific">Heracleum sosnowskyi</name>
    <dbReference type="NCBI Taxonomy" id="360622"/>
    <lineage>
        <taxon>Eukaryota</taxon>
        <taxon>Viridiplantae</taxon>
        <taxon>Streptophyta</taxon>
        <taxon>Embryophyta</taxon>
        <taxon>Tracheophyta</taxon>
        <taxon>Spermatophyta</taxon>
        <taxon>Magnoliopsida</taxon>
        <taxon>eudicotyledons</taxon>
        <taxon>Gunneridae</taxon>
        <taxon>Pentapetalae</taxon>
        <taxon>asterids</taxon>
        <taxon>campanulids</taxon>
        <taxon>Apiales</taxon>
        <taxon>Apiaceae</taxon>
        <taxon>Apioideae</taxon>
        <taxon>apioid superclade</taxon>
        <taxon>Tordylieae</taxon>
        <taxon>Tordyliinae</taxon>
        <taxon>Heracleum</taxon>
    </lineage>
</organism>
<comment type="caution">
    <text evidence="7">The sequence shown here is derived from an EMBL/GenBank/DDBJ whole genome shotgun (WGS) entry which is preliminary data.</text>
</comment>
<evidence type="ECO:0000256" key="3">
    <source>
        <dbReference type="ARBA" id="ARBA00023315"/>
    </source>
</evidence>
<protein>
    <recommendedName>
        <fullName evidence="5">Gamma-glutamylcyclotransferase family protein</fullName>
    </recommendedName>
</protein>
<feature type="domain" description="Gamma-glutamylcyclotransferase AIG2-like" evidence="6">
    <location>
        <begin position="15"/>
        <end position="118"/>
    </location>
</feature>
<accession>A0AAD8MB56</accession>
<evidence type="ECO:0000259" key="6">
    <source>
        <dbReference type="Pfam" id="PF06094"/>
    </source>
</evidence>
<dbReference type="InterPro" id="IPR039126">
    <property type="entry name" value="GGACT"/>
</dbReference>
<proteinExistence type="inferred from homology"/>
<dbReference type="GO" id="GO:0005829">
    <property type="term" value="C:cytosol"/>
    <property type="evidence" value="ECO:0007669"/>
    <property type="project" value="TreeGrafter"/>
</dbReference>
<dbReference type="CDD" id="cd06661">
    <property type="entry name" value="GGCT_like"/>
    <property type="match status" value="1"/>
</dbReference>
<dbReference type="EMBL" id="JAUIZM010000009">
    <property type="protein sequence ID" value="KAK1366332.1"/>
    <property type="molecule type" value="Genomic_DNA"/>
</dbReference>
<name>A0AAD8MB56_9APIA</name>
<sequence>MGGDKTEKKPNQTLIFTYGTLKRGFPNHNLLVEMLSSGDADFLGVHTTADKLPLVCGPFKVPFLLNFPGSGNHVVGELYALSDKALVRIDELEGVSTGHYERMPVRLHGIELVQAYYGHQNYAMDLWKRNGEIGFECYTEVQAKGYVRRGDRPRGVSFLDHINNFVSSSN</sequence>
<evidence type="ECO:0000256" key="2">
    <source>
        <dbReference type="ARBA" id="ARBA00008861"/>
    </source>
</evidence>
<keyword evidence="8" id="KW-1185">Reference proteome</keyword>
<dbReference type="InterPro" id="IPR009288">
    <property type="entry name" value="AIG2-like_dom"/>
</dbReference>
<dbReference type="Gene3D" id="3.10.490.10">
    <property type="entry name" value="Gamma-glutamyl cyclotransferase-like"/>
    <property type="match status" value="1"/>
</dbReference>
<evidence type="ECO:0000256" key="1">
    <source>
        <dbReference type="ARBA" id="ARBA00002782"/>
    </source>
</evidence>
<evidence type="ECO:0000313" key="7">
    <source>
        <dbReference type="EMBL" id="KAK1366332.1"/>
    </source>
</evidence>
<evidence type="ECO:0000313" key="8">
    <source>
        <dbReference type="Proteomes" id="UP001237642"/>
    </source>
</evidence>
<keyword evidence="3" id="KW-0808">Transferase</keyword>
<dbReference type="GO" id="GO:0061929">
    <property type="term" value="F:gamma-glutamylaminecyclotransferase activity"/>
    <property type="evidence" value="ECO:0007669"/>
    <property type="project" value="InterPro"/>
</dbReference>
<feature type="active site" description="Proton acceptor" evidence="4">
    <location>
        <position position="93"/>
    </location>
</feature>
<reference evidence="7" key="1">
    <citation type="submission" date="2023-02" db="EMBL/GenBank/DDBJ databases">
        <title>Genome of toxic invasive species Heracleum sosnowskyi carries increased number of genes despite the absence of recent whole-genome duplications.</title>
        <authorList>
            <person name="Schelkunov M."/>
            <person name="Shtratnikova V."/>
            <person name="Makarenko M."/>
            <person name="Klepikova A."/>
            <person name="Omelchenko D."/>
            <person name="Novikova G."/>
            <person name="Obukhova E."/>
            <person name="Bogdanov V."/>
            <person name="Penin A."/>
            <person name="Logacheva M."/>
        </authorList>
    </citation>
    <scope>NUCLEOTIDE SEQUENCE</scope>
    <source>
        <strain evidence="7">Hsosn_3</strain>
        <tissue evidence="7">Leaf</tissue>
    </source>
</reference>